<keyword evidence="3 5" id="KW-1133">Transmembrane helix</keyword>
<evidence type="ECO:0000313" key="7">
    <source>
        <dbReference type="Proteomes" id="UP000008144"/>
    </source>
</evidence>
<evidence type="ECO:0000256" key="3">
    <source>
        <dbReference type="ARBA" id="ARBA00022989"/>
    </source>
</evidence>
<feature type="transmembrane region" description="Helical" evidence="5">
    <location>
        <begin position="44"/>
        <end position="65"/>
    </location>
</feature>
<dbReference type="InterPro" id="IPR036259">
    <property type="entry name" value="MFS_trans_sf"/>
</dbReference>
<evidence type="ECO:0000313" key="6">
    <source>
        <dbReference type="Ensembl" id="ENSCINP00000001621.3"/>
    </source>
</evidence>
<evidence type="ECO:0000256" key="1">
    <source>
        <dbReference type="ARBA" id="ARBA00004370"/>
    </source>
</evidence>
<feature type="transmembrane region" description="Helical" evidence="5">
    <location>
        <begin position="118"/>
        <end position="139"/>
    </location>
</feature>
<dbReference type="Pfam" id="PF00083">
    <property type="entry name" value="Sugar_tr"/>
    <property type="match status" value="1"/>
</dbReference>
<dbReference type="AlphaFoldDB" id="F6UPG6"/>
<keyword evidence="4 5" id="KW-0472">Membrane</keyword>
<evidence type="ECO:0000256" key="4">
    <source>
        <dbReference type="ARBA" id="ARBA00023136"/>
    </source>
</evidence>
<name>F6UPG6_CIOIN</name>
<dbReference type="GO" id="GO:0022857">
    <property type="term" value="F:transmembrane transporter activity"/>
    <property type="evidence" value="ECO:0007669"/>
    <property type="project" value="InterPro"/>
</dbReference>
<dbReference type="PANTHER" id="PTHR48021:SF1">
    <property type="entry name" value="GH07001P-RELATED"/>
    <property type="match status" value="1"/>
</dbReference>
<dbReference type="InParanoid" id="F6UPG6"/>
<keyword evidence="7" id="KW-1185">Reference proteome</keyword>
<evidence type="ECO:0000256" key="2">
    <source>
        <dbReference type="ARBA" id="ARBA00022692"/>
    </source>
</evidence>
<dbReference type="EMBL" id="EAAA01000884">
    <property type="status" value="NOT_ANNOTATED_CDS"/>
    <property type="molecule type" value="Genomic_DNA"/>
</dbReference>
<reference evidence="7" key="1">
    <citation type="journal article" date="2002" name="Science">
        <title>The draft genome of Ciona intestinalis: insights into chordate and vertebrate origins.</title>
        <authorList>
            <person name="Dehal P."/>
            <person name="Satou Y."/>
            <person name="Campbell R.K."/>
            <person name="Chapman J."/>
            <person name="Degnan B."/>
            <person name="De Tomaso A."/>
            <person name="Davidson B."/>
            <person name="Di Gregorio A."/>
            <person name="Gelpke M."/>
            <person name="Goodstein D.M."/>
            <person name="Harafuji N."/>
            <person name="Hastings K.E."/>
            <person name="Ho I."/>
            <person name="Hotta K."/>
            <person name="Huang W."/>
            <person name="Kawashima T."/>
            <person name="Lemaire P."/>
            <person name="Martinez D."/>
            <person name="Meinertzhagen I.A."/>
            <person name="Necula S."/>
            <person name="Nonaka M."/>
            <person name="Putnam N."/>
            <person name="Rash S."/>
            <person name="Saiga H."/>
            <person name="Satake M."/>
            <person name="Terry A."/>
            <person name="Yamada L."/>
            <person name="Wang H.G."/>
            <person name="Awazu S."/>
            <person name="Azumi K."/>
            <person name="Boore J."/>
            <person name="Branno M."/>
            <person name="Chin-Bow S."/>
            <person name="DeSantis R."/>
            <person name="Doyle S."/>
            <person name="Francino P."/>
            <person name="Keys D.N."/>
            <person name="Haga S."/>
            <person name="Hayashi H."/>
            <person name="Hino K."/>
            <person name="Imai K.S."/>
            <person name="Inaba K."/>
            <person name="Kano S."/>
            <person name="Kobayashi K."/>
            <person name="Kobayashi M."/>
            <person name="Lee B.I."/>
            <person name="Makabe K.W."/>
            <person name="Manohar C."/>
            <person name="Matassi G."/>
            <person name="Medina M."/>
            <person name="Mochizuki Y."/>
            <person name="Mount S."/>
            <person name="Morishita T."/>
            <person name="Miura S."/>
            <person name="Nakayama A."/>
            <person name="Nishizaka S."/>
            <person name="Nomoto H."/>
            <person name="Ohta F."/>
            <person name="Oishi K."/>
            <person name="Rigoutsos I."/>
            <person name="Sano M."/>
            <person name="Sasaki A."/>
            <person name="Sasakura Y."/>
            <person name="Shoguchi E."/>
            <person name="Shin-i T."/>
            <person name="Spagnuolo A."/>
            <person name="Stainier D."/>
            <person name="Suzuki M.M."/>
            <person name="Tassy O."/>
            <person name="Takatori N."/>
            <person name="Tokuoka M."/>
            <person name="Yagi K."/>
            <person name="Yoshizaki F."/>
            <person name="Wada S."/>
            <person name="Zhang C."/>
            <person name="Hyatt P.D."/>
            <person name="Larimer F."/>
            <person name="Detter C."/>
            <person name="Doggett N."/>
            <person name="Glavina T."/>
            <person name="Hawkins T."/>
            <person name="Richardson P."/>
            <person name="Lucas S."/>
            <person name="Kohara Y."/>
            <person name="Levine M."/>
            <person name="Satoh N."/>
            <person name="Rokhsar D.S."/>
        </authorList>
    </citation>
    <scope>NUCLEOTIDE SEQUENCE [LARGE SCALE GENOMIC DNA]</scope>
</reference>
<dbReference type="Gene3D" id="1.20.1250.20">
    <property type="entry name" value="MFS general substrate transporter like domains"/>
    <property type="match status" value="1"/>
</dbReference>
<dbReference type="PANTHER" id="PTHR48021">
    <property type="match status" value="1"/>
</dbReference>
<dbReference type="InterPro" id="IPR005828">
    <property type="entry name" value="MFS_sugar_transport-like"/>
</dbReference>
<reference evidence="6" key="2">
    <citation type="journal article" date="2008" name="Genome Biol.">
        <title>Improved genome assembly and evidence-based global gene model set for the chordate Ciona intestinalis: new insight into intron and operon populations.</title>
        <authorList>
            <person name="Satou Y."/>
            <person name="Mineta K."/>
            <person name="Ogasawara M."/>
            <person name="Sasakura Y."/>
            <person name="Shoguchi E."/>
            <person name="Ueno K."/>
            <person name="Yamada L."/>
            <person name="Matsumoto J."/>
            <person name="Wasserscheid J."/>
            <person name="Dewar K."/>
            <person name="Wiley G.B."/>
            <person name="Macmil S.L."/>
            <person name="Roe B.A."/>
            <person name="Zeller R.W."/>
            <person name="Hastings K.E."/>
            <person name="Lemaire P."/>
            <person name="Lindquist E."/>
            <person name="Endo T."/>
            <person name="Hotta K."/>
            <person name="Inaba K."/>
        </authorList>
    </citation>
    <scope>NUCLEOTIDE SEQUENCE [LARGE SCALE GENOMIC DNA]</scope>
    <source>
        <strain evidence="6">wild type</strain>
    </source>
</reference>
<reference evidence="6" key="3">
    <citation type="submission" date="2025-08" db="UniProtKB">
        <authorList>
            <consortium name="Ensembl"/>
        </authorList>
    </citation>
    <scope>IDENTIFICATION</scope>
</reference>
<comment type="subcellular location">
    <subcellularLocation>
        <location evidence="1">Membrane</location>
    </subcellularLocation>
</comment>
<evidence type="ECO:0000256" key="5">
    <source>
        <dbReference type="SAM" id="Phobius"/>
    </source>
</evidence>
<keyword evidence="2 5" id="KW-0812">Transmembrane</keyword>
<dbReference type="Ensembl" id="ENSCINT00000001621.3">
    <property type="protein sequence ID" value="ENSCINP00000001621.3"/>
    <property type="gene ID" value="ENSCING00000000888.3"/>
</dbReference>
<proteinExistence type="predicted"/>
<feature type="transmembrane region" description="Helical" evidence="5">
    <location>
        <begin position="91"/>
        <end position="111"/>
    </location>
</feature>
<protein>
    <recommendedName>
        <fullName evidence="8">Major facilitator superfamily (MFS) profile domain-containing protein</fullName>
    </recommendedName>
</protein>
<dbReference type="SUPFAM" id="SSF103473">
    <property type="entry name" value="MFS general substrate transporter"/>
    <property type="match status" value="1"/>
</dbReference>
<organism evidence="6 7">
    <name type="scientific">Ciona intestinalis</name>
    <name type="common">Transparent sea squirt</name>
    <name type="synonym">Ascidia intestinalis</name>
    <dbReference type="NCBI Taxonomy" id="7719"/>
    <lineage>
        <taxon>Eukaryota</taxon>
        <taxon>Metazoa</taxon>
        <taxon>Chordata</taxon>
        <taxon>Tunicata</taxon>
        <taxon>Ascidiacea</taxon>
        <taxon>Phlebobranchia</taxon>
        <taxon>Cionidae</taxon>
        <taxon>Ciona</taxon>
    </lineage>
</organism>
<dbReference type="HOGENOM" id="CLU_1377671_0_0_1"/>
<dbReference type="STRING" id="7719.ENSCINP00000001621"/>
<dbReference type="Proteomes" id="UP000008144">
    <property type="component" value="Chromosome 12"/>
</dbReference>
<sequence length="198" mass="22063">MDNKDETTEVIQDDTESCNGTDALCKDKYQSNERVNNKARFGGYVIESLVIFCAALPSLNIGYAIGFSSPAARDFEVHETQLNLTTEQTTWFGSLLVLTAIAGSIACGVFMDKFGRKLSILLQLLIYASGWVSISLSGISCRSWSSFYSWESGYFIQFVPSDRHTGSVRFRVSFPMAKPVAYWSHNSFYFISSLSLDS</sequence>
<accession>F6UPG6</accession>
<evidence type="ECO:0008006" key="8">
    <source>
        <dbReference type="Google" id="ProtNLM"/>
    </source>
</evidence>
<reference evidence="6" key="4">
    <citation type="submission" date="2025-09" db="UniProtKB">
        <authorList>
            <consortium name="Ensembl"/>
        </authorList>
    </citation>
    <scope>IDENTIFICATION</scope>
</reference>
<dbReference type="InterPro" id="IPR050549">
    <property type="entry name" value="MFS_Trehalose_Transporter"/>
</dbReference>
<dbReference type="GO" id="GO:0016020">
    <property type="term" value="C:membrane"/>
    <property type="evidence" value="ECO:0007669"/>
    <property type="project" value="UniProtKB-SubCell"/>
</dbReference>